<dbReference type="AlphaFoldDB" id="A0A418WJM6"/>
<dbReference type="OrthoDB" id="5526340at2"/>
<dbReference type="PANTHER" id="PTHR30537">
    <property type="entry name" value="HTH-TYPE TRANSCRIPTIONAL REGULATOR"/>
    <property type="match status" value="1"/>
</dbReference>
<evidence type="ECO:0000313" key="3">
    <source>
        <dbReference type="EMBL" id="RJF90246.1"/>
    </source>
</evidence>
<protein>
    <recommendedName>
        <fullName evidence="2">LysR substrate-binding domain-containing protein</fullName>
    </recommendedName>
</protein>
<sequence>MLFDQFSTLIQAAVVGLGVALLPALLVEEELSSGTLVKAMDRPLRSCGSYYLVWPKERGAYPPLVKFRNWLSAECAVAASKGVVSG</sequence>
<organism evidence="3 4">
    <name type="scientific">Sphingomonas cavernae</name>
    <dbReference type="NCBI Taxonomy" id="2320861"/>
    <lineage>
        <taxon>Bacteria</taxon>
        <taxon>Pseudomonadati</taxon>
        <taxon>Pseudomonadota</taxon>
        <taxon>Alphaproteobacteria</taxon>
        <taxon>Sphingomonadales</taxon>
        <taxon>Sphingomonadaceae</taxon>
        <taxon>Sphingomonas</taxon>
    </lineage>
</organism>
<keyword evidence="4" id="KW-1185">Reference proteome</keyword>
<dbReference type="RefSeq" id="WP_119761291.1">
    <property type="nucleotide sequence ID" value="NZ_QYUM01000003.1"/>
</dbReference>
<gene>
    <name evidence="3" type="ORF">D3876_08170</name>
</gene>
<proteinExistence type="inferred from homology"/>
<dbReference type="EMBL" id="QYUM01000003">
    <property type="protein sequence ID" value="RJF90246.1"/>
    <property type="molecule type" value="Genomic_DNA"/>
</dbReference>
<dbReference type="GO" id="GO:0043565">
    <property type="term" value="F:sequence-specific DNA binding"/>
    <property type="evidence" value="ECO:0007669"/>
    <property type="project" value="TreeGrafter"/>
</dbReference>
<feature type="domain" description="LysR substrate-binding" evidence="2">
    <location>
        <begin position="2"/>
        <end position="75"/>
    </location>
</feature>
<dbReference type="InterPro" id="IPR005119">
    <property type="entry name" value="LysR_subst-bd"/>
</dbReference>
<dbReference type="InterPro" id="IPR058163">
    <property type="entry name" value="LysR-type_TF_proteobact-type"/>
</dbReference>
<dbReference type="GO" id="GO:0003700">
    <property type="term" value="F:DNA-binding transcription factor activity"/>
    <property type="evidence" value="ECO:0007669"/>
    <property type="project" value="TreeGrafter"/>
</dbReference>
<dbReference type="Proteomes" id="UP000286100">
    <property type="component" value="Unassembled WGS sequence"/>
</dbReference>
<evidence type="ECO:0000259" key="2">
    <source>
        <dbReference type="Pfam" id="PF03466"/>
    </source>
</evidence>
<comment type="caution">
    <text evidence="3">The sequence shown here is derived from an EMBL/GenBank/DDBJ whole genome shotgun (WGS) entry which is preliminary data.</text>
</comment>
<comment type="similarity">
    <text evidence="1">Belongs to the LysR transcriptional regulatory family.</text>
</comment>
<dbReference type="Gene3D" id="3.40.190.10">
    <property type="entry name" value="Periplasmic binding protein-like II"/>
    <property type="match status" value="2"/>
</dbReference>
<dbReference type="Pfam" id="PF03466">
    <property type="entry name" value="LysR_substrate"/>
    <property type="match status" value="1"/>
</dbReference>
<reference evidence="3 4" key="1">
    <citation type="submission" date="2018-09" db="EMBL/GenBank/DDBJ databases">
        <authorList>
            <person name="Zhu H."/>
        </authorList>
    </citation>
    <scope>NUCLEOTIDE SEQUENCE [LARGE SCALE GENOMIC DNA]</scope>
    <source>
        <strain evidence="3 4">K2R01-6</strain>
    </source>
</reference>
<accession>A0A418WJM6</accession>
<dbReference type="PANTHER" id="PTHR30537:SF26">
    <property type="entry name" value="GLYCINE CLEAVAGE SYSTEM TRANSCRIPTIONAL ACTIVATOR"/>
    <property type="match status" value="1"/>
</dbReference>
<name>A0A418WJM6_9SPHN</name>
<dbReference type="SUPFAM" id="SSF53850">
    <property type="entry name" value="Periplasmic binding protein-like II"/>
    <property type="match status" value="1"/>
</dbReference>
<dbReference type="GO" id="GO:0006351">
    <property type="term" value="P:DNA-templated transcription"/>
    <property type="evidence" value="ECO:0007669"/>
    <property type="project" value="TreeGrafter"/>
</dbReference>
<evidence type="ECO:0000313" key="4">
    <source>
        <dbReference type="Proteomes" id="UP000286100"/>
    </source>
</evidence>
<evidence type="ECO:0000256" key="1">
    <source>
        <dbReference type="ARBA" id="ARBA00009437"/>
    </source>
</evidence>